<gene>
    <name evidence="8" type="ORF">ABIE21_001157</name>
</gene>
<name>A0ABV2QME0_9MICO</name>
<feature type="domain" description="ABC transmembrane type-1" evidence="7">
    <location>
        <begin position="15"/>
        <end position="197"/>
    </location>
</feature>
<proteinExistence type="inferred from homology"/>
<dbReference type="InterPro" id="IPR035906">
    <property type="entry name" value="MetI-like_sf"/>
</dbReference>
<comment type="subcellular location">
    <subcellularLocation>
        <location evidence="6">Cell membrane</location>
        <topology evidence="6">Multi-pass membrane protein</topology>
    </subcellularLocation>
    <subcellularLocation>
        <location evidence="1">Membrane</location>
        <topology evidence="1">Multi-pass membrane protein</topology>
    </subcellularLocation>
</comment>
<feature type="transmembrane region" description="Helical" evidence="6">
    <location>
        <begin position="75"/>
        <end position="95"/>
    </location>
</feature>
<dbReference type="SUPFAM" id="SSF161098">
    <property type="entry name" value="MetI-like"/>
    <property type="match status" value="1"/>
</dbReference>
<dbReference type="Proteomes" id="UP001549257">
    <property type="component" value="Unassembled WGS sequence"/>
</dbReference>
<dbReference type="PANTHER" id="PTHR30177">
    <property type="entry name" value="GLYCINE BETAINE/L-PROLINE TRANSPORT SYSTEM PERMEASE PROTEIN PROW"/>
    <property type="match status" value="1"/>
</dbReference>
<dbReference type="CDD" id="cd06261">
    <property type="entry name" value="TM_PBP2"/>
    <property type="match status" value="1"/>
</dbReference>
<evidence type="ECO:0000256" key="5">
    <source>
        <dbReference type="ARBA" id="ARBA00023136"/>
    </source>
</evidence>
<keyword evidence="3 6" id="KW-0812">Transmembrane</keyword>
<sequence>MTWVVNNLDLILELSVAHLRLSIAPIVLGFLISLPLGWLAYRFKLTRGLLLTAAGLLFTIPSLALFVLLPPLLGISFLSEANVTIALTIYAVAIMTRSVSDALGSVDPAVRQSATAVGYGSWRRFWAVEFPLAGPVILAGLRVAAVSTISLVTVGILIGVQSLGYLFTNGFQRRIVPEIFAGVVMVVVIALLVDYLLVLLGRALMPWSRAQKTVRPPLERVPLVPTASNTLGGTR</sequence>
<keyword evidence="4 6" id="KW-1133">Transmembrane helix</keyword>
<dbReference type="PANTHER" id="PTHR30177:SF4">
    <property type="entry name" value="OSMOPROTECTANT IMPORT PERMEASE PROTEIN OSMW"/>
    <property type="match status" value="1"/>
</dbReference>
<evidence type="ECO:0000256" key="3">
    <source>
        <dbReference type="ARBA" id="ARBA00022692"/>
    </source>
</evidence>
<evidence type="ECO:0000256" key="6">
    <source>
        <dbReference type="RuleBase" id="RU363032"/>
    </source>
</evidence>
<dbReference type="Pfam" id="PF00528">
    <property type="entry name" value="BPD_transp_1"/>
    <property type="match status" value="1"/>
</dbReference>
<feature type="transmembrane region" description="Helical" evidence="6">
    <location>
        <begin position="48"/>
        <end position="69"/>
    </location>
</feature>
<organism evidence="8 9">
    <name type="scientific">Conyzicola nivalis</name>
    <dbReference type="NCBI Taxonomy" id="1477021"/>
    <lineage>
        <taxon>Bacteria</taxon>
        <taxon>Bacillati</taxon>
        <taxon>Actinomycetota</taxon>
        <taxon>Actinomycetes</taxon>
        <taxon>Micrococcales</taxon>
        <taxon>Microbacteriaceae</taxon>
        <taxon>Conyzicola</taxon>
    </lineage>
</organism>
<comment type="similarity">
    <text evidence="6">Belongs to the binding-protein-dependent transport system permease family.</text>
</comment>
<feature type="transmembrane region" description="Helical" evidence="6">
    <location>
        <begin position="143"/>
        <end position="167"/>
    </location>
</feature>
<keyword evidence="9" id="KW-1185">Reference proteome</keyword>
<dbReference type="InterPro" id="IPR051204">
    <property type="entry name" value="ABC_transp_perm/SBD"/>
</dbReference>
<comment type="caution">
    <text evidence="8">The sequence shown here is derived from an EMBL/GenBank/DDBJ whole genome shotgun (WGS) entry which is preliminary data.</text>
</comment>
<evidence type="ECO:0000256" key="1">
    <source>
        <dbReference type="ARBA" id="ARBA00004141"/>
    </source>
</evidence>
<evidence type="ECO:0000256" key="4">
    <source>
        <dbReference type="ARBA" id="ARBA00022989"/>
    </source>
</evidence>
<evidence type="ECO:0000259" key="7">
    <source>
        <dbReference type="PROSITE" id="PS50928"/>
    </source>
</evidence>
<evidence type="ECO:0000313" key="8">
    <source>
        <dbReference type="EMBL" id="MET4581667.1"/>
    </source>
</evidence>
<evidence type="ECO:0000256" key="2">
    <source>
        <dbReference type="ARBA" id="ARBA00022448"/>
    </source>
</evidence>
<dbReference type="InterPro" id="IPR000515">
    <property type="entry name" value="MetI-like"/>
</dbReference>
<dbReference type="EMBL" id="JBEPSJ010000001">
    <property type="protein sequence ID" value="MET4581667.1"/>
    <property type="molecule type" value="Genomic_DNA"/>
</dbReference>
<accession>A0ABV2QME0</accession>
<evidence type="ECO:0000313" key="9">
    <source>
        <dbReference type="Proteomes" id="UP001549257"/>
    </source>
</evidence>
<feature type="transmembrane region" description="Helical" evidence="6">
    <location>
        <begin position="179"/>
        <end position="200"/>
    </location>
</feature>
<feature type="transmembrane region" description="Helical" evidence="6">
    <location>
        <begin position="20"/>
        <end position="41"/>
    </location>
</feature>
<keyword evidence="5 6" id="KW-0472">Membrane</keyword>
<reference evidence="8 9" key="1">
    <citation type="submission" date="2024-06" db="EMBL/GenBank/DDBJ databases">
        <title>Sorghum-associated microbial communities from plants grown in Nebraska, USA.</title>
        <authorList>
            <person name="Schachtman D."/>
        </authorList>
    </citation>
    <scope>NUCLEOTIDE SEQUENCE [LARGE SCALE GENOMIC DNA]</scope>
    <source>
        <strain evidence="8 9">2857</strain>
    </source>
</reference>
<dbReference type="RefSeq" id="WP_354023832.1">
    <property type="nucleotide sequence ID" value="NZ_JBEPSJ010000001.1"/>
</dbReference>
<keyword evidence="2 6" id="KW-0813">Transport</keyword>
<dbReference type="Gene3D" id="1.10.3720.10">
    <property type="entry name" value="MetI-like"/>
    <property type="match status" value="1"/>
</dbReference>
<dbReference type="PROSITE" id="PS50928">
    <property type="entry name" value="ABC_TM1"/>
    <property type="match status" value="1"/>
</dbReference>
<protein>
    <submittedName>
        <fullName evidence="8">Osmoprotectant transport system permease protein</fullName>
    </submittedName>
</protein>